<name>A0A6N7VUH2_9FIRM</name>
<evidence type="ECO:0000256" key="1">
    <source>
        <dbReference type="ARBA" id="ARBA00001917"/>
    </source>
</evidence>
<dbReference type="RefSeq" id="WP_154540062.1">
    <property type="nucleotide sequence ID" value="NZ_VULQ01000004.1"/>
</dbReference>
<proteinExistence type="inferred from homology"/>
<dbReference type="Proteomes" id="UP000441925">
    <property type="component" value="Unassembled WGS sequence"/>
</dbReference>
<keyword evidence="8" id="KW-1185">Reference proteome</keyword>
<keyword evidence="3" id="KW-0285">Flavoprotein</keyword>
<dbReference type="Gene3D" id="3.40.109.10">
    <property type="entry name" value="NADH Oxidase"/>
    <property type="match status" value="1"/>
</dbReference>
<evidence type="ECO:0000313" key="8">
    <source>
        <dbReference type="Proteomes" id="UP000441925"/>
    </source>
</evidence>
<evidence type="ECO:0000313" key="7">
    <source>
        <dbReference type="EMBL" id="MSS77684.1"/>
    </source>
</evidence>
<evidence type="ECO:0000256" key="5">
    <source>
        <dbReference type="ARBA" id="ARBA00023002"/>
    </source>
</evidence>
<dbReference type="EMBL" id="VULQ01000004">
    <property type="protein sequence ID" value="MSS77684.1"/>
    <property type="molecule type" value="Genomic_DNA"/>
</dbReference>
<keyword evidence="4" id="KW-0288">FMN</keyword>
<dbReference type="Pfam" id="PF00881">
    <property type="entry name" value="Nitroreductase"/>
    <property type="match status" value="1"/>
</dbReference>
<dbReference type="GO" id="GO:0016491">
    <property type="term" value="F:oxidoreductase activity"/>
    <property type="evidence" value="ECO:0007669"/>
    <property type="project" value="UniProtKB-KW"/>
</dbReference>
<dbReference type="PANTHER" id="PTHR43673">
    <property type="entry name" value="NAD(P)H NITROREDUCTASE YDGI-RELATED"/>
    <property type="match status" value="1"/>
</dbReference>
<protein>
    <recommendedName>
        <fullName evidence="6">Nitroreductase domain-containing protein</fullName>
    </recommendedName>
</protein>
<feature type="domain" description="Nitroreductase" evidence="6">
    <location>
        <begin position="156"/>
        <end position="212"/>
    </location>
</feature>
<dbReference type="SUPFAM" id="SSF55469">
    <property type="entry name" value="FMN-dependent nitroreductase-like"/>
    <property type="match status" value="1"/>
</dbReference>
<reference evidence="7 8" key="1">
    <citation type="submission" date="2019-08" db="EMBL/GenBank/DDBJ databases">
        <title>In-depth cultivation of the pig gut microbiome towards novel bacterial diversity and tailored functional studies.</title>
        <authorList>
            <person name="Wylensek D."/>
            <person name="Hitch T.C.A."/>
            <person name="Clavel T."/>
        </authorList>
    </citation>
    <scope>NUCLEOTIDE SEQUENCE [LARGE SCALE GENOMIC DNA]</scope>
    <source>
        <strain evidence="7 8">WCA-380-WT-2B</strain>
    </source>
</reference>
<evidence type="ECO:0000256" key="3">
    <source>
        <dbReference type="ARBA" id="ARBA00022630"/>
    </source>
</evidence>
<dbReference type="PANTHER" id="PTHR43673:SF2">
    <property type="entry name" value="NITROREDUCTASE"/>
    <property type="match status" value="1"/>
</dbReference>
<comment type="cofactor">
    <cofactor evidence="1">
        <name>FMN</name>
        <dbReference type="ChEBI" id="CHEBI:58210"/>
    </cofactor>
</comment>
<organism evidence="7 8">
    <name type="scientific">Anaerococcus porci</name>
    <dbReference type="NCBI Taxonomy" id="2652269"/>
    <lineage>
        <taxon>Bacteria</taxon>
        <taxon>Bacillati</taxon>
        <taxon>Bacillota</taxon>
        <taxon>Tissierellia</taxon>
        <taxon>Tissierellales</taxon>
        <taxon>Peptoniphilaceae</taxon>
        <taxon>Anaerococcus</taxon>
    </lineage>
</organism>
<comment type="similarity">
    <text evidence="2">Belongs to the nitroreductase family.</text>
</comment>
<evidence type="ECO:0000256" key="2">
    <source>
        <dbReference type="ARBA" id="ARBA00007118"/>
    </source>
</evidence>
<evidence type="ECO:0000256" key="4">
    <source>
        <dbReference type="ARBA" id="ARBA00022643"/>
    </source>
</evidence>
<comment type="caution">
    <text evidence="7">The sequence shown here is derived from an EMBL/GenBank/DDBJ whole genome shotgun (WGS) entry which is preliminary data.</text>
</comment>
<accession>A0A6N7VUH2</accession>
<dbReference type="InterPro" id="IPR000415">
    <property type="entry name" value="Nitroreductase-like"/>
</dbReference>
<gene>
    <name evidence="7" type="ORF">FYJ26_04550</name>
</gene>
<keyword evidence="5" id="KW-0560">Oxidoreductase</keyword>
<dbReference type="InterPro" id="IPR029479">
    <property type="entry name" value="Nitroreductase"/>
</dbReference>
<dbReference type="AlphaFoldDB" id="A0A6N7VUH2"/>
<sequence length="327" mass="37192">MKLMDILRALKDKYNQTKTIKYDLKKYKNYCCDSYSNVESCTTYERDILVLGHTIEKGLSHKNIKAKFGIDSANLLAKKLSQYVKVNDINNFVLSNGVSILRKYININESIGVPSNELPKIDFDVDKINKSNVGTYEISKSDFFKNSQESFNILAESRRTVRLYDSTSEPISNDEINEVIRVAQNTPSPCNRQAVRIHIVKDKEKIKQLCDIQKGSNGFGINSGALLVVVSDLRYYTVAERRLPMYDCGSFSMSLVYSAFQKNLGTCILNGSFNETQDRKCKEILGLSDYEIISSFIILNKIVDKESILVAKSERRNLEEIVNYVGE</sequence>
<evidence type="ECO:0000259" key="6">
    <source>
        <dbReference type="Pfam" id="PF00881"/>
    </source>
</evidence>